<dbReference type="AlphaFoldDB" id="A0A0F3GK46"/>
<evidence type="ECO:0000259" key="1">
    <source>
        <dbReference type="Pfam" id="PF01936"/>
    </source>
</evidence>
<reference evidence="2 3" key="1">
    <citation type="submission" date="2015-02" db="EMBL/GenBank/DDBJ databases">
        <title>Single-cell genomics of uncultivated deep-branching MTB reveals a conserved set of magnetosome genes.</title>
        <authorList>
            <person name="Kolinko S."/>
            <person name="Richter M."/>
            <person name="Glockner F.O."/>
            <person name="Brachmann A."/>
            <person name="Schuler D."/>
        </authorList>
    </citation>
    <scope>NUCLEOTIDE SEQUENCE [LARGE SCALE GENOMIC DNA]</scope>
    <source>
        <strain evidence="2">TM-1</strain>
    </source>
</reference>
<dbReference type="EMBL" id="LACI01002375">
    <property type="protein sequence ID" value="KJU82280.1"/>
    <property type="molecule type" value="Genomic_DNA"/>
</dbReference>
<feature type="domain" description="NYN" evidence="1">
    <location>
        <begin position="11"/>
        <end position="180"/>
    </location>
</feature>
<dbReference type="GO" id="GO:0004540">
    <property type="term" value="F:RNA nuclease activity"/>
    <property type="evidence" value="ECO:0007669"/>
    <property type="project" value="InterPro"/>
</dbReference>
<dbReference type="Pfam" id="PF01936">
    <property type="entry name" value="NYN"/>
    <property type="match status" value="1"/>
</dbReference>
<dbReference type="InterPro" id="IPR021139">
    <property type="entry name" value="NYN"/>
</dbReference>
<dbReference type="Proteomes" id="UP000033423">
    <property type="component" value="Unassembled WGS sequence"/>
</dbReference>
<dbReference type="PATRIC" id="fig|29290.4.peg.7317"/>
<protein>
    <submittedName>
        <fullName evidence="2">NYN domain protein</fullName>
    </submittedName>
</protein>
<dbReference type="Gene3D" id="3.40.50.1010">
    <property type="entry name" value="5'-nuclease"/>
    <property type="match status" value="1"/>
</dbReference>
<proteinExistence type="predicted"/>
<dbReference type="CDD" id="cd18722">
    <property type="entry name" value="PIN_NicB-like"/>
    <property type="match status" value="1"/>
</dbReference>
<keyword evidence="3" id="KW-1185">Reference proteome</keyword>
<organism evidence="2 3">
    <name type="scientific">Candidatus Magnetobacterium bavaricum</name>
    <dbReference type="NCBI Taxonomy" id="29290"/>
    <lineage>
        <taxon>Bacteria</taxon>
        <taxon>Pseudomonadati</taxon>
        <taxon>Nitrospirota</taxon>
        <taxon>Thermodesulfovibrionia</taxon>
        <taxon>Thermodesulfovibrionales</taxon>
        <taxon>Candidatus Magnetobacteriaceae</taxon>
        <taxon>Candidatus Magnetobacterium</taxon>
    </lineage>
</organism>
<evidence type="ECO:0000313" key="2">
    <source>
        <dbReference type="EMBL" id="KJU82280.1"/>
    </source>
</evidence>
<accession>A0A0F3GK46</accession>
<name>A0A0F3GK46_9BACT</name>
<comment type="caution">
    <text evidence="2">The sequence shown here is derived from an EMBL/GenBank/DDBJ whole genome shotgun (WGS) entry which is preliminary data.</text>
</comment>
<evidence type="ECO:0000313" key="3">
    <source>
        <dbReference type="Proteomes" id="UP000033423"/>
    </source>
</evidence>
<sequence length="214" mass="24641">MLFKHNGIILRTYVYIDGFNLYYRAVRNTHHKWLDLKLLSENLLGIRHEILKIKYFTAIVSGYGDPQRPIRQKTYIRALKKHISIIEVYYGHFLSHIVRLPLANPLPNRTFENVIKTEEKASDVNLAVHLLNDAWSNAYDCAVIFSNDSDFAEAIQLVKKLNKTIGLIIPPNCNPSQQLLRCVDFKKPMRAGVLSASQLPNPIPDSKIHKPLIW</sequence>
<gene>
    <name evidence="2" type="ORF">MBAV_005525</name>
</gene>